<feature type="transmembrane region" description="Helical" evidence="1">
    <location>
        <begin position="112"/>
        <end position="132"/>
    </location>
</feature>
<keyword evidence="1" id="KW-0812">Transmembrane</keyword>
<dbReference type="OrthoDB" id="9809196at2"/>
<feature type="transmembrane region" description="Helical" evidence="1">
    <location>
        <begin position="83"/>
        <end position="100"/>
    </location>
</feature>
<feature type="transmembrane region" description="Helical" evidence="1">
    <location>
        <begin position="51"/>
        <end position="71"/>
    </location>
</feature>
<gene>
    <name evidence="2" type="ordered locus">Echvi_1899</name>
</gene>
<feature type="transmembrane region" description="Helical" evidence="1">
    <location>
        <begin position="259"/>
        <end position="281"/>
    </location>
</feature>
<name>L0FW77_ECHVK</name>
<dbReference type="AlphaFoldDB" id="L0FW77"/>
<feature type="transmembrane region" description="Helical" evidence="1">
    <location>
        <begin position="296"/>
        <end position="314"/>
    </location>
</feature>
<evidence type="ECO:0008006" key="4">
    <source>
        <dbReference type="Google" id="ProtNLM"/>
    </source>
</evidence>
<keyword evidence="3" id="KW-1185">Reference proteome</keyword>
<dbReference type="Pfam" id="PF13687">
    <property type="entry name" value="DUF4153"/>
    <property type="match status" value="1"/>
</dbReference>
<organism evidence="2 3">
    <name type="scientific">Echinicola vietnamensis (strain DSM 17526 / LMG 23754 / KMM 6221)</name>
    <dbReference type="NCBI Taxonomy" id="926556"/>
    <lineage>
        <taxon>Bacteria</taxon>
        <taxon>Pseudomonadati</taxon>
        <taxon>Bacteroidota</taxon>
        <taxon>Cytophagia</taxon>
        <taxon>Cytophagales</taxon>
        <taxon>Cyclobacteriaceae</taxon>
        <taxon>Echinicola</taxon>
    </lineage>
</organism>
<evidence type="ECO:0000313" key="3">
    <source>
        <dbReference type="Proteomes" id="UP000010796"/>
    </source>
</evidence>
<protein>
    <recommendedName>
        <fullName evidence="4">DUF4153 domain-containing protein</fullName>
    </recommendedName>
</protein>
<feature type="transmembrane region" description="Helical" evidence="1">
    <location>
        <begin position="20"/>
        <end position="39"/>
    </location>
</feature>
<accession>L0FW77</accession>
<dbReference type="KEGG" id="evi:Echvi_1899"/>
<dbReference type="STRING" id="926556.Echvi_1899"/>
<evidence type="ECO:0000256" key="1">
    <source>
        <dbReference type="SAM" id="Phobius"/>
    </source>
</evidence>
<dbReference type="RefSeq" id="WP_015265715.1">
    <property type="nucleotide sequence ID" value="NC_019904.1"/>
</dbReference>
<keyword evidence="1" id="KW-0472">Membrane</keyword>
<feature type="transmembrane region" description="Helical" evidence="1">
    <location>
        <begin position="226"/>
        <end position="247"/>
    </location>
</feature>
<evidence type="ECO:0000313" key="2">
    <source>
        <dbReference type="EMBL" id="AGA78154.1"/>
    </source>
</evidence>
<keyword evidence="1" id="KW-1133">Transmembrane helix</keyword>
<feature type="transmembrane region" description="Helical" evidence="1">
    <location>
        <begin position="326"/>
        <end position="346"/>
    </location>
</feature>
<dbReference type="eggNOG" id="COG1835">
    <property type="taxonomic scope" value="Bacteria"/>
</dbReference>
<dbReference type="Proteomes" id="UP000010796">
    <property type="component" value="Chromosome"/>
</dbReference>
<dbReference type="InterPro" id="IPR025291">
    <property type="entry name" value="DUF4153"/>
</dbReference>
<feature type="transmembrane region" description="Helical" evidence="1">
    <location>
        <begin position="352"/>
        <end position="373"/>
    </location>
</feature>
<dbReference type="HOGENOM" id="CLU_030795_0_0_10"/>
<dbReference type="EMBL" id="CP003346">
    <property type="protein sequence ID" value="AGA78154.1"/>
    <property type="molecule type" value="Genomic_DNA"/>
</dbReference>
<feature type="transmembrane region" description="Helical" evidence="1">
    <location>
        <begin position="152"/>
        <end position="173"/>
    </location>
</feature>
<reference evidence="3" key="1">
    <citation type="submission" date="2012-02" db="EMBL/GenBank/DDBJ databases">
        <title>The complete genome of Echinicola vietnamensis DSM 17526.</title>
        <authorList>
            <person name="Lucas S."/>
            <person name="Copeland A."/>
            <person name="Lapidus A."/>
            <person name="Glavina del Rio T."/>
            <person name="Dalin E."/>
            <person name="Tice H."/>
            <person name="Bruce D."/>
            <person name="Goodwin L."/>
            <person name="Pitluck S."/>
            <person name="Peters L."/>
            <person name="Ovchinnikova G."/>
            <person name="Teshima H."/>
            <person name="Kyrpides N."/>
            <person name="Mavromatis K."/>
            <person name="Ivanova N."/>
            <person name="Brettin T."/>
            <person name="Detter J.C."/>
            <person name="Han C."/>
            <person name="Larimer F."/>
            <person name="Land M."/>
            <person name="Hauser L."/>
            <person name="Markowitz V."/>
            <person name="Cheng J.-F."/>
            <person name="Hugenholtz P."/>
            <person name="Woyke T."/>
            <person name="Wu D."/>
            <person name="Brambilla E."/>
            <person name="Klenk H.-P."/>
            <person name="Eisen J.A."/>
        </authorList>
    </citation>
    <scope>NUCLEOTIDE SEQUENCE [LARGE SCALE GENOMIC DNA]</scope>
    <source>
        <strain evidence="3">DSM 17526 / LMG 23754 / KMM 6221</strain>
    </source>
</reference>
<proteinExistence type="predicted"/>
<sequence>MINFPSLRYLNNQALAAVKRFPLALISGILAASAGNLLIESENWVDNAFPYINLMLTAALGISCFFCISIINEKKQVSEPYSYINHLLGIGIMVLVYFSLPDGTHSKSTAMPYYRFAILGACIHLMVSFTPYLQNIHTLAFWNYNKTLFLRFLTSLLYSLVLFAGLAMALAALHLLFELDIDPKIYLQLFVLIMGVFNTWVFLAGIPRPLHQIDQEVNYPKGLKIFSQYILLSLLMVYLLILYGYSLKIILEWDWPKGIVAYLIIGMAIWGILTILLLYPYRDNDKEPWIGNFSRIYFFLLFPLVVVLFIAIGIRIDDYGITINRYLIVLLGAWLTVTCFYFKLGFKSIKFIPLSLACILLFSSFGPWGIFSVSERSQYRRLKAILRNHHLLEEEHAAHEVIWDQSHLPKLKPAQANTGPVLVKEEEVKEIYSITRYLEQHHSLDRMRDWYEQDIDSILQAINEGKPKWNKTSTASLYLETLGIPENPLGHFNKMITLQAQSRTNQATNTQGYDYLTPIRINNQDTTTFKAGYSSFNIHLNPRKNGISISNALHRTDINLSNLALSHQPDLDSLPERFPYPTTAMTYTTDKEGLKVKLELKSIRFINNNDTSITLDYLDGNLLLRDSIPQRK</sequence>
<feature type="transmembrane region" description="Helical" evidence="1">
    <location>
        <begin position="185"/>
        <end position="206"/>
    </location>
</feature>
<dbReference type="PATRIC" id="fig|926556.3.peg.2018"/>